<dbReference type="Proteomes" id="UP001057375">
    <property type="component" value="Unassembled WGS sequence"/>
</dbReference>
<dbReference type="InterPro" id="IPR027417">
    <property type="entry name" value="P-loop_NTPase"/>
</dbReference>
<feature type="compositionally biased region" description="Acidic residues" evidence="7">
    <location>
        <begin position="310"/>
        <end position="319"/>
    </location>
</feature>
<dbReference type="InterPro" id="IPR004130">
    <property type="entry name" value="Gpn"/>
</dbReference>
<dbReference type="Gene3D" id="3.40.50.300">
    <property type="entry name" value="P-loop containing nucleotide triphosphate hydrolases"/>
    <property type="match status" value="1"/>
</dbReference>
<dbReference type="Pfam" id="PF03029">
    <property type="entry name" value="ATP_bind_1"/>
    <property type="match status" value="1"/>
</dbReference>
<protein>
    <recommendedName>
        <fullName evidence="2 6">GPN-loop GTPase 3</fullName>
    </recommendedName>
</protein>
<keyword evidence="5 6" id="KW-0342">GTP-binding</keyword>
<proteinExistence type="inferred from homology"/>
<evidence type="ECO:0000256" key="1">
    <source>
        <dbReference type="ARBA" id="ARBA00005290"/>
    </source>
</evidence>
<dbReference type="InterPro" id="IPR030228">
    <property type="entry name" value="Gpn3"/>
</dbReference>
<feature type="region of interest" description="Disordered" evidence="7">
    <location>
        <begin position="295"/>
        <end position="319"/>
    </location>
</feature>
<evidence type="ECO:0000256" key="4">
    <source>
        <dbReference type="ARBA" id="ARBA00022801"/>
    </source>
</evidence>
<keyword evidence="3 6" id="KW-0547">Nucleotide-binding</keyword>
<evidence type="ECO:0000256" key="7">
    <source>
        <dbReference type="SAM" id="MobiDB-lite"/>
    </source>
</evidence>
<dbReference type="CDD" id="cd17872">
    <property type="entry name" value="GPN3"/>
    <property type="match status" value="1"/>
</dbReference>
<dbReference type="PANTHER" id="PTHR21231:SF7">
    <property type="entry name" value="GPN-LOOP GTPASE 3"/>
    <property type="match status" value="1"/>
</dbReference>
<organism evidence="8 9">
    <name type="scientific">Aduncisulcus paluster</name>
    <dbReference type="NCBI Taxonomy" id="2918883"/>
    <lineage>
        <taxon>Eukaryota</taxon>
        <taxon>Metamonada</taxon>
        <taxon>Carpediemonas-like organisms</taxon>
        <taxon>Aduncisulcus</taxon>
    </lineage>
</organism>
<comment type="function">
    <text evidence="6">Small GTPase required for proper nuclear import of RNA polymerase II and III (RNAPII and RNAPIII). May act at an RNAP assembly step prior to nuclear import.</text>
</comment>
<evidence type="ECO:0000256" key="6">
    <source>
        <dbReference type="RuleBase" id="RU365059"/>
    </source>
</evidence>
<keyword evidence="4 6" id="KW-0378">Hydrolase</keyword>
<evidence type="ECO:0000256" key="5">
    <source>
        <dbReference type="ARBA" id="ARBA00023134"/>
    </source>
</evidence>
<comment type="similarity">
    <text evidence="1 6">Belongs to the GPN-loop GTPase family.</text>
</comment>
<dbReference type="EMBL" id="BQXS01010828">
    <property type="protein sequence ID" value="GKT34540.1"/>
    <property type="molecule type" value="Genomic_DNA"/>
</dbReference>
<sequence length="319" mass="35183">MGKYAQLVVGPAGSGKTTYCRKMYEHLQSIKRKFVHMFNLDPAAEELGYEPSIDIRDLVMVDDVMEECSLGPNGALVEAVEYLIMSTDWLDEVLDDFSDDYLIIDCPGQVELYTHIPVMEKFCRILEQKGYRVVTVYLVDSSRAVARKLDFLASVLSVISTMVALSTPHVTVLSKCDLLPESMSTDDLDSFLFPDPSVLSAEAAMESPHLAPLSSAVSDVVTEFSLVGLFPLNWDDVDSINRVILSVDRCVDYGADEEMDAGFESLDRKEDMEADADFAGGSEWGGISWDGSLLDKGGDITQSSDHFGMEDEGSLDEMD</sequence>
<comment type="caution">
    <text evidence="8">The sequence shown here is derived from an EMBL/GenBank/DDBJ whole genome shotgun (WGS) entry which is preliminary data.</text>
</comment>
<dbReference type="PANTHER" id="PTHR21231">
    <property type="entry name" value="XPA-BINDING PROTEIN 1-RELATED"/>
    <property type="match status" value="1"/>
</dbReference>
<evidence type="ECO:0000313" key="8">
    <source>
        <dbReference type="EMBL" id="GKT34540.1"/>
    </source>
</evidence>
<keyword evidence="9" id="KW-1185">Reference proteome</keyword>
<dbReference type="SUPFAM" id="SSF52540">
    <property type="entry name" value="P-loop containing nucleoside triphosphate hydrolases"/>
    <property type="match status" value="1"/>
</dbReference>
<evidence type="ECO:0000256" key="3">
    <source>
        <dbReference type="ARBA" id="ARBA00022741"/>
    </source>
</evidence>
<evidence type="ECO:0000313" key="9">
    <source>
        <dbReference type="Proteomes" id="UP001057375"/>
    </source>
</evidence>
<evidence type="ECO:0000256" key="2">
    <source>
        <dbReference type="ARBA" id="ARBA00014587"/>
    </source>
</evidence>
<gene>
    <name evidence="8" type="ORF">ADUPG1_007878</name>
</gene>
<reference evidence="8" key="1">
    <citation type="submission" date="2022-03" db="EMBL/GenBank/DDBJ databases">
        <title>Draft genome sequence of Aduncisulcus paluster, a free-living microaerophilic Fornicata.</title>
        <authorList>
            <person name="Yuyama I."/>
            <person name="Kume K."/>
            <person name="Tamura T."/>
            <person name="Inagaki Y."/>
            <person name="Hashimoto T."/>
        </authorList>
    </citation>
    <scope>NUCLEOTIDE SEQUENCE</scope>
    <source>
        <strain evidence="8">NY0171</strain>
    </source>
</reference>
<accession>A0ABQ5KU60</accession>
<comment type="subunit">
    <text evidence="6">Binds to RNA polymerase II (RNAPII).</text>
</comment>
<name>A0ABQ5KU60_9EUKA</name>